<dbReference type="Pfam" id="PF03466">
    <property type="entry name" value="LysR_substrate"/>
    <property type="match status" value="1"/>
</dbReference>
<name>A0A562ZEM3_9BURK</name>
<dbReference type="AlphaFoldDB" id="A0A562ZEM3"/>
<dbReference type="GO" id="GO:0005829">
    <property type="term" value="C:cytosol"/>
    <property type="evidence" value="ECO:0007669"/>
    <property type="project" value="TreeGrafter"/>
</dbReference>
<keyword evidence="4" id="KW-0804">Transcription</keyword>
<dbReference type="InterPro" id="IPR000847">
    <property type="entry name" value="LysR_HTH_N"/>
</dbReference>
<dbReference type="SUPFAM" id="SSF46785">
    <property type="entry name" value="Winged helix' DNA-binding domain"/>
    <property type="match status" value="1"/>
</dbReference>
<comment type="similarity">
    <text evidence="1">Belongs to the LysR transcriptional regulatory family.</text>
</comment>
<evidence type="ECO:0000256" key="3">
    <source>
        <dbReference type="ARBA" id="ARBA00023125"/>
    </source>
</evidence>
<evidence type="ECO:0000313" key="7">
    <source>
        <dbReference type="Proteomes" id="UP000318199"/>
    </source>
</evidence>
<evidence type="ECO:0000259" key="5">
    <source>
        <dbReference type="PROSITE" id="PS50931"/>
    </source>
</evidence>
<dbReference type="PROSITE" id="PS50931">
    <property type="entry name" value="HTH_LYSR"/>
    <property type="match status" value="1"/>
</dbReference>
<keyword evidence="2" id="KW-0805">Transcription regulation</keyword>
<dbReference type="OrthoDB" id="8675247at2"/>
<dbReference type="Gene3D" id="1.10.10.10">
    <property type="entry name" value="Winged helix-like DNA-binding domain superfamily/Winged helix DNA-binding domain"/>
    <property type="match status" value="1"/>
</dbReference>
<sequence>MGLAGYDCASARPGRATAADAACSNWRRFIRDVSLLECGHHPRARACCKLQVSELLVHLPDECAGPMIKPSLADLRAFVTVGELQSFAAAAKALHLSPPALSRRISHLEELLGVRLFDRTTRSVALTVLGQRFLGEVRGLVEDLDRSVFSLRDAAELEAGDVTIGCVFSAVHHFLPPVIRAFRAQHPRVLVRIIEEGADEVLASVKHGEADFAVNYIGMQDPEVEFTPLLKEPYVLAVPAGHPLAKRRSVRWQELAEYPHARVSHASRNRLLIDQALAELPPLPRPIIEVRHVSTLIGLVESGLGLAVVPKLTLPQRPASVVGVKLEQPEISRTLAIVRRSGRGLSPAAAAFAKLLTDAGRGKRKTIRRD</sequence>
<dbReference type="InterPro" id="IPR050950">
    <property type="entry name" value="HTH-type_LysR_regulators"/>
</dbReference>
<keyword evidence="3" id="KW-0238">DNA-binding</keyword>
<dbReference type="Proteomes" id="UP000318199">
    <property type="component" value="Unassembled WGS sequence"/>
</dbReference>
<evidence type="ECO:0000256" key="2">
    <source>
        <dbReference type="ARBA" id="ARBA00023015"/>
    </source>
</evidence>
<dbReference type="InterPro" id="IPR036388">
    <property type="entry name" value="WH-like_DNA-bd_sf"/>
</dbReference>
<dbReference type="PRINTS" id="PR00039">
    <property type="entry name" value="HTHLYSR"/>
</dbReference>
<dbReference type="PANTHER" id="PTHR30419:SF8">
    <property type="entry name" value="NITROGEN ASSIMILATION TRANSCRIPTIONAL ACTIVATOR-RELATED"/>
    <property type="match status" value="1"/>
</dbReference>
<dbReference type="CDD" id="cd08440">
    <property type="entry name" value="PBP2_LTTR_like_4"/>
    <property type="match status" value="1"/>
</dbReference>
<evidence type="ECO:0000256" key="4">
    <source>
        <dbReference type="ARBA" id="ARBA00023163"/>
    </source>
</evidence>
<keyword evidence="7" id="KW-1185">Reference proteome</keyword>
<evidence type="ECO:0000313" key="6">
    <source>
        <dbReference type="EMBL" id="TWO64984.1"/>
    </source>
</evidence>
<dbReference type="FunFam" id="1.10.10.10:FF:000001">
    <property type="entry name" value="LysR family transcriptional regulator"/>
    <property type="match status" value="1"/>
</dbReference>
<accession>A0A562ZEM3</accession>
<dbReference type="Gene3D" id="3.40.190.290">
    <property type="match status" value="1"/>
</dbReference>
<reference evidence="6 7" key="1">
    <citation type="submission" date="2019-07" db="EMBL/GenBank/DDBJ databases">
        <title>Caenimonas sedimenti sp. nov., isolated from activated sludge.</title>
        <authorList>
            <person name="Xu J."/>
        </authorList>
    </citation>
    <scope>NUCLEOTIDE SEQUENCE [LARGE SCALE GENOMIC DNA]</scope>
    <source>
        <strain evidence="6 7">HX-9-20</strain>
    </source>
</reference>
<dbReference type="InterPro" id="IPR036390">
    <property type="entry name" value="WH_DNA-bd_sf"/>
</dbReference>
<dbReference type="SUPFAM" id="SSF53850">
    <property type="entry name" value="Periplasmic binding protein-like II"/>
    <property type="match status" value="1"/>
</dbReference>
<dbReference type="Pfam" id="PF00126">
    <property type="entry name" value="HTH_1"/>
    <property type="match status" value="1"/>
</dbReference>
<dbReference type="PANTHER" id="PTHR30419">
    <property type="entry name" value="HTH-TYPE TRANSCRIPTIONAL REGULATOR YBHD"/>
    <property type="match status" value="1"/>
</dbReference>
<dbReference type="GO" id="GO:0003677">
    <property type="term" value="F:DNA binding"/>
    <property type="evidence" value="ECO:0007669"/>
    <property type="project" value="UniProtKB-KW"/>
</dbReference>
<comment type="caution">
    <text evidence="6">The sequence shown here is derived from an EMBL/GenBank/DDBJ whole genome shotgun (WGS) entry which is preliminary data.</text>
</comment>
<feature type="domain" description="HTH lysR-type" evidence="5">
    <location>
        <begin position="70"/>
        <end position="127"/>
    </location>
</feature>
<organism evidence="6 7">
    <name type="scientific">Caenimonas sedimenti</name>
    <dbReference type="NCBI Taxonomy" id="2596921"/>
    <lineage>
        <taxon>Bacteria</taxon>
        <taxon>Pseudomonadati</taxon>
        <taxon>Pseudomonadota</taxon>
        <taxon>Betaproteobacteria</taxon>
        <taxon>Burkholderiales</taxon>
        <taxon>Comamonadaceae</taxon>
        <taxon>Caenimonas</taxon>
    </lineage>
</organism>
<evidence type="ECO:0000256" key="1">
    <source>
        <dbReference type="ARBA" id="ARBA00009437"/>
    </source>
</evidence>
<dbReference type="InterPro" id="IPR005119">
    <property type="entry name" value="LysR_subst-bd"/>
</dbReference>
<dbReference type="EMBL" id="VOBQ01000029">
    <property type="protein sequence ID" value="TWO64984.1"/>
    <property type="molecule type" value="Genomic_DNA"/>
</dbReference>
<dbReference type="GO" id="GO:0003700">
    <property type="term" value="F:DNA-binding transcription factor activity"/>
    <property type="evidence" value="ECO:0007669"/>
    <property type="project" value="InterPro"/>
</dbReference>
<gene>
    <name evidence="6" type="ORF">FN976_27445</name>
</gene>
<proteinExistence type="inferred from homology"/>
<protein>
    <submittedName>
        <fullName evidence="6">LysR family transcriptional regulator</fullName>
    </submittedName>
</protein>